<proteinExistence type="predicted"/>
<dbReference type="Proteomes" id="UP001500866">
    <property type="component" value="Unassembled WGS sequence"/>
</dbReference>
<dbReference type="EMBL" id="BAAADS010000009">
    <property type="protein sequence ID" value="GAA0598408.1"/>
    <property type="molecule type" value="Genomic_DNA"/>
</dbReference>
<keyword evidence="2" id="KW-1185">Reference proteome</keyword>
<dbReference type="InterPro" id="IPR008551">
    <property type="entry name" value="TANGO2"/>
</dbReference>
<protein>
    <submittedName>
        <fullName evidence="1">NRDE family protein</fullName>
    </submittedName>
</protein>
<comment type="caution">
    <text evidence="1">The sequence shown here is derived from an EMBL/GenBank/DDBJ whole genome shotgun (WGS) entry which is preliminary data.</text>
</comment>
<accession>A0ABP3R0Z8</accession>
<gene>
    <name evidence="1" type="ORF">GCM10009001_13200</name>
</gene>
<organism evidence="1 2">
    <name type="scientific">Virgibacillus siamensis</name>
    <dbReference type="NCBI Taxonomy" id="480071"/>
    <lineage>
        <taxon>Bacteria</taxon>
        <taxon>Bacillati</taxon>
        <taxon>Bacillota</taxon>
        <taxon>Bacilli</taxon>
        <taxon>Bacillales</taxon>
        <taxon>Bacillaceae</taxon>
        <taxon>Virgibacillus</taxon>
    </lineage>
</organism>
<reference evidence="2" key="1">
    <citation type="journal article" date="2019" name="Int. J. Syst. Evol. Microbiol.">
        <title>The Global Catalogue of Microorganisms (GCM) 10K type strain sequencing project: providing services to taxonomists for standard genome sequencing and annotation.</title>
        <authorList>
            <consortium name="The Broad Institute Genomics Platform"/>
            <consortium name="The Broad Institute Genome Sequencing Center for Infectious Disease"/>
            <person name="Wu L."/>
            <person name="Ma J."/>
        </authorList>
    </citation>
    <scope>NUCLEOTIDE SEQUENCE [LARGE SCALE GENOMIC DNA]</scope>
    <source>
        <strain evidence="2">JCM 15395</strain>
    </source>
</reference>
<dbReference type="PANTHER" id="PTHR17985">
    <property type="entry name" value="SER/THR-RICH PROTEIN T10 IN DGCR REGION"/>
    <property type="match status" value="1"/>
</dbReference>
<evidence type="ECO:0000313" key="2">
    <source>
        <dbReference type="Proteomes" id="UP001500866"/>
    </source>
</evidence>
<dbReference type="PANTHER" id="PTHR17985:SF8">
    <property type="entry name" value="TRANSPORT AND GOLGI ORGANIZATION PROTEIN 2 HOMOLOG"/>
    <property type="match status" value="1"/>
</dbReference>
<dbReference type="Pfam" id="PF05742">
    <property type="entry name" value="TANGO2"/>
    <property type="match status" value="1"/>
</dbReference>
<name>A0ABP3R0Z8_9BACI</name>
<dbReference type="RefSeq" id="WP_343811444.1">
    <property type="nucleotide sequence ID" value="NZ_BAAADS010000009.1"/>
</dbReference>
<evidence type="ECO:0000313" key="1">
    <source>
        <dbReference type="EMBL" id="GAA0598408.1"/>
    </source>
</evidence>
<sequence>MCLITLQFQHHSKYKLIVAANRDEFYQRPTADAHFWEDNPDILAGRDLTAKGTWLGITKQGRFAALTNFRDPEQTTAGKKSRGEIVKSYLAGKLTPIEYLMKLQDQQHEFVGYNVIVGTPDELYYYSNVQNEIKQIPAGTHGLSNEFLNTPWPKVTRTKSKLQEYVMANDSLDQNTLFEIISDTEEAADEQLPGTGVGLQLERKLSPPFINTPEYGTRSSVILLVDYENNVTFTERTYDKGKFNREKPFSFRICEK</sequence>